<feature type="region of interest" description="Disordered" evidence="1">
    <location>
        <begin position="170"/>
        <end position="211"/>
    </location>
</feature>
<protein>
    <submittedName>
        <fullName evidence="2">Universal stress protein</fullName>
    </submittedName>
</protein>
<organism evidence="2 3">
    <name type="scientific">Streptomyces marokkonensis</name>
    <dbReference type="NCBI Taxonomy" id="324855"/>
    <lineage>
        <taxon>Bacteria</taxon>
        <taxon>Bacillati</taxon>
        <taxon>Actinomycetota</taxon>
        <taxon>Actinomycetes</taxon>
        <taxon>Kitasatosporales</taxon>
        <taxon>Streptomycetaceae</taxon>
        <taxon>Streptomyces</taxon>
    </lineage>
</organism>
<dbReference type="EMBL" id="JBHVZQ010000023">
    <property type="protein sequence ID" value="MFF1276452.1"/>
    <property type="molecule type" value="Genomic_DNA"/>
</dbReference>
<keyword evidence="3" id="KW-1185">Reference proteome</keyword>
<feature type="region of interest" description="Disordered" evidence="1">
    <location>
        <begin position="1"/>
        <end position="20"/>
    </location>
</feature>
<comment type="caution">
    <text evidence="2">The sequence shown here is derived from an EMBL/GenBank/DDBJ whole genome shotgun (WGS) entry which is preliminary data.</text>
</comment>
<feature type="compositionally biased region" description="Low complexity" evidence="1">
    <location>
        <begin position="8"/>
        <end position="18"/>
    </location>
</feature>
<dbReference type="RefSeq" id="WP_388237638.1">
    <property type="nucleotide sequence ID" value="NZ_JBHVZQ010000023.1"/>
</dbReference>
<dbReference type="Proteomes" id="UP001601627">
    <property type="component" value="Unassembled WGS sequence"/>
</dbReference>
<gene>
    <name evidence="2" type="ORF">ACFVZC_24080</name>
</gene>
<sequence>MSVRTRTRPAATDAPALPVSLPHPVTALVTDRPDDLAVVDAAVRLAAARDAPVLLVAVPSARRQPADRTRADAQTDLAPLARVLPRLRSAGVGYIPVVQHVPAPGDGRIRPRAADGVLALAVRHHSPLVVASSRGPAGLDAHSLTEASALRGGPFVHAVAPGLSDGARRGCRHVPADPSPSGARTVWTPAPQRPPAISALRPRPRNSMSHE</sequence>
<evidence type="ECO:0000256" key="1">
    <source>
        <dbReference type="SAM" id="MobiDB-lite"/>
    </source>
</evidence>
<proteinExistence type="predicted"/>
<evidence type="ECO:0000313" key="3">
    <source>
        <dbReference type="Proteomes" id="UP001601627"/>
    </source>
</evidence>
<dbReference type="InterPro" id="IPR014729">
    <property type="entry name" value="Rossmann-like_a/b/a_fold"/>
</dbReference>
<reference evidence="2 3" key="1">
    <citation type="submission" date="2024-09" db="EMBL/GenBank/DDBJ databases">
        <title>The Natural Products Discovery Center: Release of the First 8490 Sequenced Strains for Exploring Actinobacteria Biosynthetic Diversity.</title>
        <authorList>
            <person name="Kalkreuter E."/>
            <person name="Kautsar S.A."/>
            <person name="Yang D."/>
            <person name="Bader C.D."/>
            <person name="Teijaro C.N."/>
            <person name="Fluegel L."/>
            <person name="Davis C.M."/>
            <person name="Simpson J.R."/>
            <person name="Lauterbach L."/>
            <person name="Steele A.D."/>
            <person name="Gui C."/>
            <person name="Meng S."/>
            <person name="Li G."/>
            <person name="Viehrig K."/>
            <person name="Ye F."/>
            <person name="Su P."/>
            <person name="Kiefer A.F."/>
            <person name="Nichols A."/>
            <person name="Cepeda A.J."/>
            <person name="Yan W."/>
            <person name="Fan B."/>
            <person name="Jiang Y."/>
            <person name="Adhikari A."/>
            <person name="Zheng C.-J."/>
            <person name="Schuster L."/>
            <person name="Cowan T.M."/>
            <person name="Smanski M.J."/>
            <person name="Chevrette M.G."/>
            <person name="De Carvalho L.P.S."/>
            <person name="Shen B."/>
        </authorList>
    </citation>
    <scope>NUCLEOTIDE SEQUENCE [LARGE SCALE GENOMIC DNA]</scope>
    <source>
        <strain evidence="2 3">NPDC058328</strain>
    </source>
</reference>
<accession>A0ABW6QBD8</accession>
<name>A0ABW6QBD8_9ACTN</name>
<evidence type="ECO:0000313" key="2">
    <source>
        <dbReference type="EMBL" id="MFF1276452.1"/>
    </source>
</evidence>
<dbReference type="Gene3D" id="3.40.50.620">
    <property type="entry name" value="HUPs"/>
    <property type="match status" value="1"/>
</dbReference>